<dbReference type="Pfam" id="PF07859">
    <property type="entry name" value="Abhydrolase_3"/>
    <property type="match status" value="1"/>
</dbReference>
<dbReference type="Gene3D" id="3.40.50.1820">
    <property type="entry name" value="alpha/beta hydrolase"/>
    <property type="match status" value="1"/>
</dbReference>
<dbReference type="PANTHER" id="PTHR48081">
    <property type="entry name" value="AB HYDROLASE SUPERFAMILY PROTEIN C4A8.06C"/>
    <property type="match status" value="1"/>
</dbReference>
<feature type="domain" description="Alpha/beta hydrolase fold-3" evidence="2">
    <location>
        <begin position="90"/>
        <end position="295"/>
    </location>
</feature>
<evidence type="ECO:0000313" key="4">
    <source>
        <dbReference type="Proteomes" id="UP000033540"/>
    </source>
</evidence>
<dbReference type="Proteomes" id="UP000033540">
    <property type="component" value="Unassembled WGS sequence"/>
</dbReference>
<dbReference type="PANTHER" id="PTHR48081:SF8">
    <property type="entry name" value="ALPHA_BETA HYDROLASE FOLD-3 DOMAIN-CONTAINING PROTEIN-RELATED"/>
    <property type="match status" value="1"/>
</dbReference>
<dbReference type="InterPro" id="IPR050300">
    <property type="entry name" value="GDXG_lipolytic_enzyme"/>
</dbReference>
<name>A0A0F0IDS7_ASPPU</name>
<keyword evidence="1 3" id="KW-0378">Hydrolase</keyword>
<dbReference type="OrthoDB" id="433474at2759"/>
<reference evidence="3 4" key="1">
    <citation type="submission" date="2015-02" db="EMBL/GenBank/DDBJ databases">
        <title>Draft genome sequence of Aspergillus parasiticus SU-1.</title>
        <authorList>
            <person name="Yu J."/>
            <person name="Fedorova N."/>
            <person name="Yin Y."/>
            <person name="Losada L."/>
            <person name="Zafar N."/>
            <person name="Taujale R."/>
            <person name="Ehrlich K.C."/>
            <person name="Bhatnagar D."/>
            <person name="Cleveland T.E."/>
            <person name="Bennett J.W."/>
            <person name="Nierman W.C."/>
        </authorList>
    </citation>
    <scope>NUCLEOTIDE SEQUENCE [LARGE SCALE GENOMIC DNA]</scope>
    <source>
        <strain evidence="4">ATCC 56775 / NRRL 5862 / SRRC 143 / SU-1</strain>
    </source>
</reference>
<dbReference type="GO" id="GO:0016787">
    <property type="term" value="F:hydrolase activity"/>
    <property type="evidence" value="ECO:0007669"/>
    <property type="project" value="UniProtKB-KW"/>
</dbReference>
<dbReference type="InterPro" id="IPR013094">
    <property type="entry name" value="AB_hydrolase_3"/>
</dbReference>
<dbReference type="InterPro" id="IPR029058">
    <property type="entry name" value="AB_hydrolase_fold"/>
</dbReference>
<gene>
    <name evidence="3" type="ORF">P875_00010383</name>
</gene>
<dbReference type="SUPFAM" id="SSF53474">
    <property type="entry name" value="alpha/beta-Hydrolases"/>
    <property type="match status" value="1"/>
</dbReference>
<protein>
    <submittedName>
        <fullName evidence="3">Alpha/beta hydrolase fold</fullName>
    </submittedName>
</protein>
<evidence type="ECO:0000259" key="2">
    <source>
        <dbReference type="Pfam" id="PF07859"/>
    </source>
</evidence>
<proteinExistence type="predicted"/>
<evidence type="ECO:0000313" key="3">
    <source>
        <dbReference type="EMBL" id="KJK65321.1"/>
    </source>
</evidence>
<organism evidence="3 4">
    <name type="scientific">Aspergillus parasiticus (strain ATCC 56775 / NRRL 5862 / SRRC 143 / SU-1)</name>
    <dbReference type="NCBI Taxonomy" id="1403190"/>
    <lineage>
        <taxon>Eukaryota</taxon>
        <taxon>Fungi</taxon>
        <taxon>Dikarya</taxon>
        <taxon>Ascomycota</taxon>
        <taxon>Pezizomycotina</taxon>
        <taxon>Eurotiomycetes</taxon>
        <taxon>Eurotiomycetidae</taxon>
        <taxon>Eurotiales</taxon>
        <taxon>Aspergillaceae</taxon>
        <taxon>Aspergillus</taxon>
        <taxon>Aspergillus subgen. Circumdati</taxon>
    </lineage>
</organism>
<dbReference type="EMBL" id="JZEE01000371">
    <property type="protein sequence ID" value="KJK65321.1"/>
    <property type="molecule type" value="Genomic_DNA"/>
</dbReference>
<dbReference type="STRING" id="1403190.A0A0F0IDS7"/>
<sequence length="323" mass="35251">MSSQIPRPALNPELAHVHQALPKIGMSTKEELESYRQFLGSSFSLEDAIRGREDMLSYEERDIPGPAGPMRATIFRPKNQSRRIEDRPGVLCMHGGGLVSGNRFVGVIGMLDWVEPLGAILVTAEYRLAPENPQPAALEDSYAALQWMSNHSTELGFNPHKLVVCGGSAGGNLAAGVTILARDRSGPEICAQVLMYPLLDDSNQGHSVQQFGDLAPWTGSNTIDALRYALGENHEHADIYTVPSRATNLHSLPPTFIDVGEADAFRDEDVSYAAKLWKSGVSTELHVWPGCWHGFDAFVPEAPISLQAGAVRLSWLKKVLENS</sequence>
<dbReference type="AlphaFoldDB" id="A0A0F0IDS7"/>
<evidence type="ECO:0000256" key="1">
    <source>
        <dbReference type="ARBA" id="ARBA00022801"/>
    </source>
</evidence>
<comment type="caution">
    <text evidence="3">The sequence shown here is derived from an EMBL/GenBank/DDBJ whole genome shotgun (WGS) entry which is preliminary data.</text>
</comment>
<accession>A0A0F0IDS7</accession>